<dbReference type="SUPFAM" id="SSF47323">
    <property type="entry name" value="Anticodon-binding domain of a subclass of class I aminoacyl-tRNA synthetases"/>
    <property type="match status" value="1"/>
</dbReference>
<comment type="caution">
    <text evidence="15">The sequence shown here is derived from an EMBL/GenBank/DDBJ whole genome shotgun (WGS) entry which is preliminary data.</text>
</comment>
<proteinExistence type="inferred from homology"/>
<comment type="catalytic activity">
    <reaction evidence="10 11">
        <text>tRNA(Arg) + L-arginine + ATP = L-arginyl-tRNA(Arg) + AMP + diphosphate</text>
        <dbReference type="Rhea" id="RHEA:20301"/>
        <dbReference type="Rhea" id="RHEA-COMP:9658"/>
        <dbReference type="Rhea" id="RHEA-COMP:9673"/>
        <dbReference type="ChEBI" id="CHEBI:30616"/>
        <dbReference type="ChEBI" id="CHEBI:32682"/>
        <dbReference type="ChEBI" id="CHEBI:33019"/>
        <dbReference type="ChEBI" id="CHEBI:78442"/>
        <dbReference type="ChEBI" id="CHEBI:78513"/>
        <dbReference type="ChEBI" id="CHEBI:456215"/>
        <dbReference type="EC" id="6.1.1.19"/>
    </reaction>
</comment>
<evidence type="ECO:0000256" key="3">
    <source>
        <dbReference type="ARBA" id="ARBA00011245"/>
    </source>
</evidence>
<dbReference type="GO" id="GO:0005524">
    <property type="term" value="F:ATP binding"/>
    <property type="evidence" value="ECO:0007669"/>
    <property type="project" value="UniProtKB-UniRule"/>
</dbReference>
<dbReference type="EC" id="6.1.1.19" evidence="11"/>
<evidence type="ECO:0000256" key="1">
    <source>
        <dbReference type="ARBA" id="ARBA00004496"/>
    </source>
</evidence>
<dbReference type="EMBL" id="PDEP01000009">
    <property type="protein sequence ID" value="PEN06211.1"/>
    <property type="molecule type" value="Genomic_DNA"/>
</dbReference>
<evidence type="ECO:0000256" key="8">
    <source>
        <dbReference type="ARBA" id="ARBA00022917"/>
    </source>
</evidence>
<dbReference type="CDD" id="cd00671">
    <property type="entry name" value="ArgRS_core"/>
    <property type="match status" value="1"/>
</dbReference>
<dbReference type="PANTHER" id="PTHR11956">
    <property type="entry name" value="ARGINYL-TRNA SYNTHETASE"/>
    <property type="match status" value="1"/>
</dbReference>
<dbReference type="InterPro" id="IPR009080">
    <property type="entry name" value="tRNAsynth_Ia_anticodon-bd"/>
</dbReference>
<dbReference type="AlphaFoldDB" id="A0A2H3NK86"/>
<dbReference type="HAMAP" id="MF_00123">
    <property type="entry name" value="Arg_tRNA_synth"/>
    <property type="match status" value="1"/>
</dbReference>
<evidence type="ECO:0000256" key="4">
    <source>
        <dbReference type="ARBA" id="ARBA00022490"/>
    </source>
</evidence>
<dbReference type="GO" id="GO:0004814">
    <property type="term" value="F:arginine-tRNA ligase activity"/>
    <property type="evidence" value="ECO:0007669"/>
    <property type="project" value="UniProtKB-UniRule"/>
</dbReference>
<dbReference type="Gene3D" id="3.40.50.620">
    <property type="entry name" value="HUPs"/>
    <property type="match status" value="1"/>
</dbReference>
<keyword evidence="6 11" id="KW-0547">Nucleotide-binding</keyword>
<keyword evidence="5 11" id="KW-0436">Ligase</keyword>
<gene>
    <name evidence="11" type="primary">argS</name>
    <name evidence="15" type="ORF">CRI93_10310</name>
</gene>
<evidence type="ECO:0000259" key="13">
    <source>
        <dbReference type="SMART" id="SM00836"/>
    </source>
</evidence>
<keyword evidence="8 11" id="KW-0648">Protein biosynthesis</keyword>
<dbReference type="GO" id="GO:0005737">
    <property type="term" value="C:cytoplasm"/>
    <property type="evidence" value="ECO:0007669"/>
    <property type="project" value="UniProtKB-SubCell"/>
</dbReference>
<dbReference type="InterPro" id="IPR035684">
    <property type="entry name" value="ArgRS_core"/>
</dbReference>
<dbReference type="RefSeq" id="WP_098062557.1">
    <property type="nucleotide sequence ID" value="NZ_PDEP01000009.1"/>
</dbReference>
<organism evidence="15 16">
    <name type="scientific">Longimonas halophila</name>
    <dbReference type="NCBI Taxonomy" id="1469170"/>
    <lineage>
        <taxon>Bacteria</taxon>
        <taxon>Pseudomonadati</taxon>
        <taxon>Rhodothermota</taxon>
        <taxon>Rhodothermia</taxon>
        <taxon>Rhodothermales</taxon>
        <taxon>Salisaetaceae</taxon>
        <taxon>Longimonas</taxon>
    </lineage>
</organism>
<dbReference type="Gene3D" id="3.30.1360.70">
    <property type="entry name" value="Arginyl tRNA synthetase N-terminal domain"/>
    <property type="match status" value="1"/>
</dbReference>
<dbReference type="Pfam" id="PF03485">
    <property type="entry name" value="Arg_tRNA_synt_N"/>
    <property type="match status" value="1"/>
</dbReference>
<evidence type="ECO:0000256" key="10">
    <source>
        <dbReference type="ARBA" id="ARBA00049339"/>
    </source>
</evidence>
<feature type="short sequence motif" description="'HIGH' region" evidence="11">
    <location>
        <begin position="126"/>
        <end position="136"/>
    </location>
</feature>
<dbReference type="OrthoDB" id="9805987at2"/>
<keyword evidence="9 11" id="KW-0030">Aminoacyl-tRNA synthetase</keyword>
<name>A0A2H3NK86_9BACT</name>
<dbReference type="SUPFAM" id="SSF52374">
    <property type="entry name" value="Nucleotidylyl transferase"/>
    <property type="match status" value="1"/>
</dbReference>
<evidence type="ECO:0000256" key="6">
    <source>
        <dbReference type="ARBA" id="ARBA00022741"/>
    </source>
</evidence>
<dbReference type="FunFam" id="3.40.50.620:FF:000062">
    <property type="entry name" value="Arginine--tRNA ligase"/>
    <property type="match status" value="1"/>
</dbReference>
<dbReference type="PANTHER" id="PTHR11956:SF5">
    <property type="entry name" value="ARGININE--TRNA LIGASE, CYTOPLASMIC"/>
    <property type="match status" value="1"/>
</dbReference>
<dbReference type="Proteomes" id="UP000221024">
    <property type="component" value="Unassembled WGS sequence"/>
</dbReference>
<dbReference type="Pfam" id="PF00750">
    <property type="entry name" value="tRNA-synt_1d"/>
    <property type="match status" value="1"/>
</dbReference>
<feature type="domain" description="Arginyl tRNA synthetase N-terminal" evidence="14">
    <location>
        <begin position="3"/>
        <end position="89"/>
    </location>
</feature>
<evidence type="ECO:0000256" key="9">
    <source>
        <dbReference type="ARBA" id="ARBA00023146"/>
    </source>
</evidence>
<dbReference type="FunFam" id="1.10.730.10:FF:000008">
    <property type="entry name" value="Arginine--tRNA ligase"/>
    <property type="match status" value="1"/>
</dbReference>
<evidence type="ECO:0000256" key="12">
    <source>
        <dbReference type="RuleBase" id="RU363038"/>
    </source>
</evidence>
<evidence type="ECO:0000256" key="7">
    <source>
        <dbReference type="ARBA" id="ARBA00022840"/>
    </source>
</evidence>
<comment type="similarity">
    <text evidence="2 11 12">Belongs to the class-I aminoacyl-tRNA synthetase family.</text>
</comment>
<keyword evidence="7 11" id="KW-0067">ATP-binding</keyword>
<dbReference type="SUPFAM" id="SSF55190">
    <property type="entry name" value="Arginyl-tRNA synthetase (ArgRS), N-terminal 'additional' domain"/>
    <property type="match status" value="1"/>
</dbReference>
<dbReference type="InterPro" id="IPR001278">
    <property type="entry name" value="Arg-tRNA-ligase"/>
</dbReference>
<keyword evidence="4 11" id="KW-0963">Cytoplasm</keyword>
<dbReference type="InterPro" id="IPR001412">
    <property type="entry name" value="aa-tRNA-synth_I_CS"/>
</dbReference>
<evidence type="ECO:0000256" key="5">
    <source>
        <dbReference type="ARBA" id="ARBA00022598"/>
    </source>
</evidence>
<dbReference type="PROSITE" id="PS00178">
    <property type="entry name" value="AA_TRNA_LIGASE_I"/>
    <property type="match status" value="1"/>
</dbReference>
<evidence type="ECO:0000259" key="14">
    <source>
        <dbReference type="SMART" id="SM01016"/>
    </source>
</evidence>
<dbReference type="PRINTS" id="PR01038">
    <property type="entry name" value="TRNASYNTHARG"/>
</dbReference>
<dbReference type="GO" id="GO:0006420">
    <property type="term" value="P:arginyl-tRNA aminoacylation"/>
    <property type="evidence" value="ECO:0007669"/>
    <property type="project" value="UniProtKB-UniRule"/>
</dbReference>
<comment type="subcellular location">
    <subcellularLocation>
        <location evidence="1 11">Cytoplasm</location>
    </subcellularLocation>
</comment>
<dbReference type="InterPro" id="IPR008909">
    <property type="entry name" value="DALR_anticod-bd"/>
</dbReference>
<comment type="subunit">
    <text evidence="3 11">Monomer.</text>
</comment>
<dbReference type="InterPro" id="IPR014729">
    <property type="entry name" value="Rossmann-like_a/b/a_fold"/>
</dbReference>
<evidence type="ECO:0000256" key="2">
    <source>
        <dbReference type="ARBA" id="ARBA00005594"/>
    </source>
</evidence>
<dbReference type="NCBIfam" id="TIGR00456">
    <property type="entry name" value="argS"/>
    <property type="match status" value="1"/>
</dbReference>
<accession>A0A2H3NK86</accession>
<reference evidence="15 16" key="1">
    <citation type="submission" date="2017-10" db="EMBL/GenBank/DDBJ databases">
        <title>Draft genome of Longimonas halophila.</title>
        <authorList>
            <person name="Goh K.M."/>
            <person name="Shamsir M.S."/>
            <person name="Lim S.W."/>
        </authorList>
    </citation>
    <scope>NUCLEOTIDE SEQUENCE [LARGE SCALE GENOMIC DNA]</scope>
    <source>
        <strain evidence="15 16">KCTC 42399</strain>
    </source>
</reference>
<feature type="domain" description="DALR anticodon binding" evidence="13">
    <location>
        <begin position="444"/>
        <end position="562"/>
    </location>
</feature>
<evidence type="ECO:0000313" key="16">
    <source>
        <dbReference type="Proteomes" id="UP000221024"/>
    </source>
</evidence>
<dbReference type="SMART" id="SM01016">
    <property type="entry name" value="Arg_tRNA_synt_N"/>
    <property type="match status" value="1"/>
</dbReference>
<sequence>MRDQLRQHLRAILDTYDAVPADFEVELERPAQPEHGDWATNTAMRLASVLKNNPRAIAEELAETLRARVDPKRVSAVEVAGPGFINIRLADTYLTDQLASALKAGSSYGRTTTGAETSAIVEYVSANPTGPLTVGHGRNAVLGDTVANLLEWTGCDVTREYYYNDAGRQMRVLAQSVRARYEALVADVEMKTLTHDDGSTVEVPVSFPDDGYQGAYIIDIAQELADEHGAALLTTDSLRPFQDKAEEVIFAEIEGTLARLGIEMDDYFNERRLYDDNRVNETVERLTEAGYTYEKDDALWFKTTEFGKDKDTVLIKKTGEPTYRTPDIAYHADKFERGFDAIIDVLGADHVATYPDVISALDVLGYDTDRVEVLLYQFVTLVRGGEPVKMSTRRANYVTLDDLINEVTADVTRFFFLMRSASTHLDFDLDLATEASDKNPVFYLQYAHARICSIYGKAAEVGLDATDDADLTLLTHDDETALIKELLRFPEVIDRAAAQRAPHHVATYLREVATAFSQFYGSCHIIGEDKALGAARLKLADATRTVLRNGLTVLGIDAPESM</sequence>
<dbReference type="Pfam" id="PF05746">
    <property type="entry name" value="DALR_1"/>
    <property type="match status" value="1"/>
</dbReference>
<keyword evidence="16" id="KW-1185">Reference proteome</keyword>
<dbReference type="InterPro" id="IPR005148">
    <property type="entry name" value="Arg-tRNA-synth_N"/>
</dbReference>
<dbReference type="Gene3D" id="1.10.730.10">
    <property type="entry name" value="Isoleucyl-tRNA Synthetase, Domain 1"/>
    <property type="match status" value="1"/>
</dbReference>
<dbReference type="SMART" id="SM00836">
    <property type="entry name" value="DALR_1"/>
    <property type="match status" value="1"/>
</dbReference>
<protein>
    <recommendedName>
        <fullName evidence="11">Arginine--tRNA ligase</fullName>
        <ecNumber evidence="11">6.1.1.19</ecNumber>
    </recommendedName>
    <alternativeName>
        <fullName evidence="11">Arginyl-tRNA synthetase</fullName>
        <shortName evidence="11">ArgRS</shortName>
    </alternativeName>
</protein>
<evidence type="ECO:0000313" key="15">
    <source>
        <dbReference type="EMBL" id="PEN06211.1"/>
    </source>
</evidence>
<evidence type="ECO:0000256" key="11">
    <source>
        <dbReference type="HAMAP-Rule" id="MF_00123"/>
    </source>
</evidence>
<dbReference type="InterPro" id="IPR036695">
    <property type="entry name" value="Arg-tRNA-synth_N_sf"/>
</dbReference>